<reference evidence="1" key="1">
    <citation type="submission" date="2020-05" db="EMBL/GenBank/DDBJ databases">
        <authorList>
            <person name="Chiriac C."/>
            <person name="Salcher M."/>
            <person name="Ghai R."/>
            <person name="Kavagutti S V."/>
        </authorList>
    </citation>
    <scope>NUCLEOTIDE SEQUENCE</scope>
</reference>
<accession>A0A6J6TVS7</accession>
<gene>
    <name evidence="1" type="ORF">UFOPK2844_00462</name>
</gene>
<dbReference type="SUPFAM" id="SSF49464">
    <property type="entry name" value="Carboxypeptidase regulatory domain-like"/>
    <property type="match status" value="1"/>
</dbReference>
<sequence length="1762" mass="186399">MLRVKKSILSGSSRAQKYLLTPALIFSLLGIFSTNSSFISPASAADTVTKTITVTGSNSSPSVGALVSIGYEDPNTTNGYGIGWTWTTPRATDANGRIVISGLPKGVGDGFYSELYIQPALGSTDAIYYASPNYQNFNLANSESLEITLNPATFFATLEDSDGNPLPALAGVGHIQTQNDFVWTNTLRPGKVGLYVAPTVGNGENWQFSIWNFKPDNVNNPEAMTQFNMSISSTSGNAPKTVSFKNLFTGDAIPENGDGSYHFRLMKTSFKYEIVDPVERKPTQAYLSVCPDLDNLNDCRGLTGKNGRVGLPVGEWKIRVMTQAAGNTFAAQDYTAVVTESGTATQFFYGYPKTSTAAIFDIPSQQWKLNLALPNFIGNIKGPNGPITLTNQNQGQGFIINRMKKVGDNFQYLQDGRWSGDSFGISFTETGTYLLEVTPRGVPGFTKTRSKEIVVTQTVGGAFNVSYDGGAAAASVTEEIVLLVPNLRMIIKNPVDNSLLNYGWVGIQSVGEFGNDSWVGNADIDPSAPGLTSAQLSPGTYRLRVNPPGGSVSIPGLALRIYTAVIRDTEPKISIYKGTDTSTPVLANSDGDYVLSVGKANVTGKFVDANDIGVGSGSNNKWVNVCLQSLMANGVDWNYLNCSNTAGDGSFSITVTDPGTYRVLFEPQGRTDVTTTTTESFVVPDPVGEFTKAFGNVKSKAPTIKVKVREAVGTTDLQNAGIEIRKNDQFLYWANTGPSAVTAISLPSAGDYKFIVHRPNNGTASLATNKTYSVTAISTDGNISVSKINGETLTVDASGITTLRLGTATLSGYVYAPGDTSTALPNSFVVATDVLTGQQLWQNGANTDQNGFWAMSLPAGSYTILAQTPWGSAAYGNSNPIGDVAVNEAGEVTLSGAAEALSTSAFNINLKNPRWSGTVKDPTGTTGMSNTRVCLNSVTAAGVQSWTCSQTNLNGQWSMSEPAGFNDFDEASSISELQIAENQNPRYSMSVFRGKTAIEATGFVKLGAENIALTLAAPNLSITVTANGEGVPNMWVNLSDPVTGMWLGASGTSSSGVAGFSVDLAGPIKDNGFRVQVNTQNNSEISASYASTTKTFANDVVTGDSVTVTVPLATPNIRGILTDPVTSSPVPNSWIELFDFTNGMWLGGSNTDSNGYFSMNAPGNTSGPTKYNVTANPGYNSTSNASRNVYEAEVNEAGTVTSFINSRTLVAPTTTTYLSAPAYQISLSPASVTGVVKDPSGNAVINNWVVPFDATNNWQLWQNGSNTKTGGRFSMALPDGDYRVQANAPWGSSTYAASAMCPITISANALATPTNTTSCIKGTAGNHTLELTLRGPNLTMTVNKPNGDPLPFANVGVALGNWNTWAQTDSLGRASLFVDPAQILLLNKNFTAAMYSLYLWIDPQYGTSDVVRLSCSSLQANTQCESLNQVDLTDLLAPAEYTTPATTFTLQAPNTRVTVKIPDGSATARAGSWVNLYKTNGGWQWLGASGTNSSGVASFNLEVDTATTVFSVQIDAPWDQKSIYSGATYENLTWDEVISIVGFRLKSPNLKLTVKNNAGTKPANTSWVSAEVLNSDNNPIKWLGGTGLDRNGSASFTLPDTINGEKIKITAHPGSEIGVDTVCILTVDANVATADPVLCPGSVDTATALTFDLALGNIRGLVTAVIDSATVGVAGAIVYANQIVAGVKSTDAATEKITSTGPDGRYDLDLDPAFDWYIIISAINTPSDVENGTELDSAIIELVEPELVGQKNYPATLNKITS</sequence>
<dbReference type="EMBL" id="CAEZZG010000005">
    <property type="protein sequence ID" value="CAB4751662.1"/>
    <property type="molecule type" value="Genomic_DNA"/>
</dbReference>
<dbReference type="InterPro" id="IPR008969">
    <property type="entry name" value="CarboxyPept-like_regulatory"/>
</dbReference>
<evidence type="ECO:0000313" key="1">
    <source>
        <dbReference type="EMBL" id="CAB4751662.1"/>
    </source>
</evidence>
<proteinExistence type="predicted"/>
<name>A0A6J6TVS7_9ZZZZ</name>
<organism evidence="1">
    <name type="scientific">freshwater metagenome</name>
    <dbReference type="NCBI Taxonomy" id="449393"/>
    <lineage>
        <taxon>unclassified sequences</taxon>
        <taxon>metagenomes</taxon>
        <taxon>ecological metagenomes</taxon>
    </lineage>
</organism>
<protein>
    <submittedName>
        <fullName evidence="1">Unannotated protein</fullName>
    </submittedName>
</protein>